<dbReference type="STRING" id="9365.ENSEEUP00000003956"/>
<dbReference type="eggNOG" id="ENOG502S0CR">
    <property type="taxonomic scope" value="Eukaryota"/>
</dbReference>
<dbReference type="GO" id="GO:0005952">
    <property type="term" value="C:cAMP-dependent protein kinase complex"/>
    <property type="evidence" value="ECO:0007669"/>
    <property type="project" value="TreeGrafter"/>
</dbReference>
<dbReference type="GeneID" id="103126324"/>
<dbReference type="AlphaFoldDB" id="A0A1S3WUJ2"/>
<gene>
    <name evidence="2" type="primary">AKAP14</name>
</gene>
<dbReference type="InterPro" id="IPR053084">
    <property type="entry name" value="AKAP"/>
</dbReference>
<dbReference type="CTD" id="158798"/>
<dbReference type="Pfam" id="PF14469">
    <property type="entry name" value="AKAP28"/>
    <property type="match status" value="1"/>
</dbReference>
<dbReference type="InParanoid" id="A0A1S3WUJ2"/>
<proteinExistence type="predicted"/>
<dbReference type="PANTHER" id="PTHR35075">
    <property type="entry name" value="A-KINASE ANCHOR PROTEIN 14"/>
    <property type="match status" value="1"/>
</dbReference>
<organism evidence="1 2">
    <name type="scientific">Erinaceus europaeus</name>
    <name type="common">Western European hedgehog</name>
    <dbReference type="NCBI Taxonomy" id="9365"/>
    <lineage>
        <taxon>Eukaryota</taxon>
        <taxon>Metazoa</taxon>
        <taxon>Chordata</taxon>
        <taxon>Craniata</taxon>
        <taxon>Vertebrata</taxon>
        <taxon>Euteleostomi</taxon>
        <taxon>Mammalia</taxon>
        <taxon>Eutheria</taxon>
        <taxon>Laurasiatheria</taxon>
        <taxon>Eulipotyphla</taxon>
        <taxon>Erinaceidae</taxon>
        <taxon>Erinaceinae</taxon>
        <taxon>Erinaceus</taxon>
    </lineage>
</organism>
<reference evidence="2" key="1">
    <citation type="submission" date="2025-08" db="UniProtKB">
        <authorList>
            <consortium name="RefSeq"/>
        </authorList>
    </citation>
    <scope>IDENTIFICATION</scope>
</reference>
<keyword evidence="1" id="KW-1185">Reference proteome</keyword>
<evidence type="ECO:0000313" key="1">
    <source>
        <dbReference type="Proteomes" id="UP001652624"/>
    </source>
</evidence>
<protein>
    <submittedName>
        <fullName evidence="2">A-kinase anchor protein 14</fullName>
    </submittedName>
</protein>
<sequence>MSMVKKVRIVDPKDVASGSTPTAQESTVKSEASDNNYINNLASDIVTDVLDEAVFYLEAMKPIKNIKWITHGDFTAERGRQQISQFVSSWEFEDRWVHWTDYMRREDLGHSFLYLYRVHWSAPTAQRPVSRLSTYIDFTVKINKNKPPEAPIDVSYIMENQVLLQRPGKIRFREIWLKEAIESKYIMLEKPVLKTVLSISPTISILMLDKDGYENV</sequence>
<name>A0A1S3WUJ2_ERIEU</name>
<dbReference type="OrthoDB" id="9658954at2759"/>
<evidence type="ECO:0000313" key="2">
    <source>
        <dbReference type="RefSeq" id="XP_016049834.2"/>
    </source>
</evidence>
<dbReference type="GO" id="GO:0034237">
    <property type="term" value="F:protein kinase A regulatory subunit binding"/>
    <property type="evidence" value="ECO:0007669"/>
    <property type="project" value="TreeGrafter"/>
</dbReference>
<dbReference type="InterPro" id="IPR025663">
    <property type="entry name" value="AKAP_28"/>
</dbReference>
<accession>A0A1S3WUJ2</accession>
<dbReference type="PANTHER" id="PTHR35075:SF1">
    <property type="entry name" value="A-KINASE ANCHOR PROTEIN 14"/>
    <property type="match status" value="1"/>
</dbReference>
<dbReference type="RefSeq" id="XP_016049834.2">
    <property type="nucleotide sequence ID" value="XM_016194348.2"/>
</dbReference>
<dbReference type="Proteomes" id="UP001652624">
    <property type="component" value="Chromosome X"/>
</dbReference>